<reference evidence="1 2" key="2">
    <citation type="submission" date="2018-11" db="EMBL/GenBank/DDBJ databases">
        <authorList>
            <consortium name="Pathogen Informatics"/>
        </authorList>
    </citation>
    <scope>NUCLEOTIDE SEQUENCE [LARGE SCALE GENOMIC DNA]</scope>
    <source>
        <strain evidence="1 2">MHpl1</strain>
    </source>
</reference>
<sequence>MSGSVSDVEKFELTICCEVAKQLKPDEEIIAIGGSSSVVFLGTNTGHVIHIKKQKNRFKVAGSFELPTKQAIRQIEFASALGVVLVLCENILFDFELESFEIVSNRTSVQCIAVNTNPIVDDPFCLQIAVATTSKHLQYCERRNGKMEVVQKLTTEGNEFLVAGMDGLLISVTEQGVSIRPPTVIPSTPVDAMVCCSPYVYIRASDDIMIVSLDNARISQCIKAEHAKVLSILDGLIFVATNQVLYNVSMISLEKQVDALFTHGDYDEAMSLYQAKLNRSFDVDSLVDFIKLKKKIAFRYVEERKFEKAAELFVSTEVNPDEVISLFEWPSSENILSDNVDDSDGYQFLEEYLLHIRDLHFAQTSRASIDTSLLKLFTIHHKLENVFRLENFHPIYEGSADFLESTDNYNYAAEMWLLAGESAKAWDIWRRLCCGELEDITFNIDDIIERISYITDKKLLQDVLTWMIPVSPKRCMKIIVATKILDHMTVREMLSGDAKLLRLYLESVPFCEDVAKELCDIYIKDIKAGDLSCRHRFRRLLLKMSVSDRSAAYDKIPAECGVERLLCDSSQSAGDILDKVVKLYNDYDAAELICSHYSPTQPDICLNLLKFLEDRGSEFAAVDGAESRICSLLKCMGDAVDPSKVISVLPESTAIDQVSYFLLRSVAKKQQEQYMLRYKESLLERCAEMEKYYLPNEKIVV</sequence>
<dbReference type="WBParaSite" id="HPLM_0000903501-mRNA-1">
    <property type="protein sequence ID" value="HPLM_0000903501-mRNA-1"/>
    <property type="gene ID" value="HPLM_0000903501"/>
</dbReference>
<reference evidence="3" key="1">
    <citation type="submission" date="2017-02" db="UniProtKB">
        <authorList>
            <consortium name="WormBaseParasite"/>
        </authorList>
    </citation>
    <scope>IDENTIFICATION</scope>
</reference>
<dbReference type="GO" id="GO:0005737">
    <property type="term" value="C:cytoplasm"/>
    <property type="evidence" value="ECO:0007669"/>
    <property type="project" value="TreeGrafter"/>
</dbReference>
<dbReference type="EMBL" id="UZAF01016980">
    <property type="protein sequence ID" value="VDO36407.1"/>
    <property type="molecule type" value="Genomic_DNA"/>
</dbReference>
<keyword evidence="2" id="KW-1185">Reference proteome</keyword>
<dbReference type="OrthoDB" id="10258882at2759"/>
<dbReference type="STRING" id="6290.A0A0N4WEG8"/>
<gene>
    <name evidence="1" type="ORF">HPLM_LOCUS9027</name>
</gene>
<evidence type="ECO:0000313" key="2">
    <source>
        <dbReference type="Proteomes" id="UP000268014"/>
    </source>
</evidence>
<dbReference type="PANTHER" id="PTHR12894:SF27">
    <property type="entry name" value="TRANSFORMING GROWTH FACTOR-BETA RECEPTOR-ASSOCIATED PROTEIN 1"/>
    <property type="match status" value="1"/>
</dbReference>
<dbReference type="GO" id="GO:0006914">
    <property type="term" value="P:autophagy"/>
    <property type="evidence" value="ECO:0007669"/>
    <property type="project" value="TreeGrafter"/>
</dbReference>
<dbReference type="AlphaFoldDB" id="A0A0N4WEG8"/>
<organism evidence="3">
    <name type="scientific">Haemonchus placei</name>
    <name type="common">Barber's pole worm</name>
    <dbReference type="NCBI Taxonomy" id="6290"/>
    <lineage>
        <taxon>Eukaryota</taxon>
        <taxon>Metazoa</taxon>
        <taxon>Ecdysozoa</taxon>
        <taxon>Nematoda</taxon>
        <taxon>Chromadorea</taxon>
        <taxon>Rhabditida</taxon>
        <taxon>Rhabditina</taxon>
        <taxon>Rhabditomorpha</taxon>
        <taxon>Strongyloidea</taxon>
        <taxon>Trichostrongylidae</taxon>
        <taxon>Haemonchus</taxon>
    </lineage>
</organism>
<dbReference type="GO" id="GO:0016020">
    <property type="term" value="C:membrane"/>
    <property type="evidence" value="ECO:0007669"/>
    <property type="project" value="TreeGrafter"/>
</dbReference>
<name>A0A0N4WEG8_HAEPC</name>
<accession>A0A0N4WEG8</accession>
<dbReference type="OMA" id="YCICYAL"/>
<proteinExistence type="predicted"/>
<dbReference type="InterPro" id="IPR032914">
    <property type="entry name" value="Vam6/VPS39/TRAP1"/>
</dbReference>
<protein>
    <submittedName>
        <fullName evidence="3">CNH domain-containing protein</fullName>
    </submittedName>
</protein>
<evidence type="ECO:0000313" key="3">
    <source>
        <dbReference type="WBParaSite" id="HPLM_0000903501-mRNA-1"/>
    </source>
</evidence>
<evidence type="ECO:0000313" key="1">
    <source>
        <dbReference type="EMBL" id="VDO36407.1"/>
    </source>
</evidence>
<dbReference type="PANTHER" id="PTHR12894">
    <property type="entry name" value="CNH DOMAIN CONTAINING"/>
    <property type="match status" value="1"/>
</dbReference>
<dbReference type="GO" id="GO:0034058">
    <property type="term" value="P:endosomal vesicle fusion"/>
    <property type="evidence" value="ECO:0007669"/>
    <property type="project" value="TreeGrafter"/>
</dbReference>
<dbReference type="Proteomes" id="UP000268014">
    <property type="component" value="Unassembled WGS sequence"/>
</dbReference>